<proteinExistence type="predicted"/>
<feature type="compositionally biased region" description="Basic and acidic residues" evidence="1">
    <location>
        <begin position="221"/>
        <end position="254"/>
    </location>
</feature>
<feature type="compositionally biased region" description="Basic and acidic residues" evidence="1">
    <location>
        <begin position="344"/>
        <end position="366"/>
    </location>
</feature>
<dbReference type="Proteomes" id="UP001152759">
    <property type="component" value="Chromosome 4"/>
</dbReference>
<name>A0A9P0ABW7_BEMTA</name>
<evidence type="ECO:0000313" key="3">
    <source>
        <dbReference type="Proteomes" id="UP001152759"/>
    </source>
</evidence>
<keyword evidence="3" id="KW-1185">Reference proteome</keyword>
<dbReference type="AlphaFoldDB" id="A0A9P0ABW7"/>
<feature type="region of interest" description="Disordered" evidence="1">
    <location>
        <begin position="1"/>
        <end position="153"/>
    </location>
</feature>
<feature type="compositionally biased region" description="Basic and acidic residues" evidence="1">
    <location>
        <begin position="66"/>
        <end position="86"/>
    </location>
</feature>
<protein>
    <submittedName>
        <fullName evidence="2">Uncharacterized protein</fullName>
    </submittedName>
</protein>
<reference evidence="2" key="1">
    <citation type="submission" date="2021-12" db="EMBL/GenBank/DDBJ databases">
        <authorList>
            <person name="King R."/>
        </authorList>
    </citation>
    <scope>NUCLEOTIDE SEQUENCE</scope>
</reference>
<feature type="compositionally biased region" description="Basic residues" evidence="1">
    <location>
        <begin position="56"/>
        <end position="65"/>
    </location>
</feature>
<feature type="compositionally biased region" description="Basic and acidic residues" evidence="1">
    <location>
        <begin position="425"/>
        <end position="450"/>
    </location>
</feature>
<feature type="compositionally biased region" description="Basic and acidic residues" evidence="1">
    <location>
        <begin position="381"/>
        <end position="402"/>
    </location>
</feature>
<feature type="compositionally biased region" description="Basic and acidic residues" evidence="1">
    <location>
        <begin position="274"/>
        <end position="337"/>
    </location>
</feature>
<evidence type="ECO:0000256" key="1">
    <source>
        <dbReference type="SAM" id="MobiDB-lite"/>
    </source>
</evidence>
<organism evidence="2 3">
    <name type="scientific">Bemisia tabaci</name>
    <name type="common">Sweetpotato whitefly</name>
    <name type="synonym">Aleurodes tabaci</name>
    <dbReference type="NCBI Taxonomy" id="7038"/>
    <lineage>
        <taxon>Eukaryota</taxon>
        <taxon>Metazoa</taxon>
        <taxon>Ecdysozoa</taxon>
        <taxon>Arthropoda</taxon>
        <taxon>Hexapoda</taxon>
        <taxon>Insecta</taxon>
        <taxon>Pterygota</taxon>
        <taxon>Neoptera</taxon>
        <taxon>Paraneoptera</taxon>
        <taxon>Hemiptera</taxon>
        <taxon>Sternorrhyncha</taxon>
        <taxon>Aleyrodoidea</taxon>
        <taxon>Aleyrodidae</taxon>
        <taxon>Aleyrodinae</taxon>
        <taxon>Bemisia</taxon>
    </lineage>
</organism>
<accession>A0A9P0ABW7</accession>
<dbReference type="EMBL" id="OU963865">
    <property type="protein sequence ID" value="CAH0389257.1"/>
    <property type="molecule type" value="Genomic_DNA"/>
</dbReference>
<evidence type="ECO:0000313" key="2">
    <source>
        <dbReference type="EMBL" id="CAH0389257.1"/>
    </source>
</evidence>
<feature type="compositionally biased region" description="Basic residues" evidence="1">
    <location>
        <begin position="403"/>
        <end position="416"/>
    </location>
</feature>
<feature type="region of interest" description="Disordered" evidence="1">
    <location>
        <begin position="202"/>
        <end position="507"/>
    </location>
</feature>
<gene>
    <name evidence="2" type="ORF">BEMITA_LOCUS8104</name>
</gene>
<feature type="compositionally biased region" description="Low complexity" evidence="1">
    <location>
        <begin position="473"/>
        <end position="490"/>
    </location>
</feature>
<sequence>MPRGPPPDRMNRRRAPPPPSFGVEQPRGRISLEPPRGRPLLEPPRGRSTLEPPRGRPAKSPRRKNDRSADFQRGYEEPPPPRRERFSPPPPRRRSRSPIGKPRERILPMTPPPPRRSLSPRRSRNPPPQKLQRSKSPKTVIDKSYASSKFTDRIVDDDLLGEKKNSFGSGVMDRSMFRGPEAYTSYDPEEIKKIRIFIRRRLTSSDTEPVAANHLSQDDLSFNHRSERESYREPPKMKRLEENFRSSKDHRGKEMPSWSDHPEPMNMRDAPPPYEERAGPPRDRYRSPPPSRKHDDRIPPRGFERKLPRDDFHEADDHYPPQRLMHDNGRAEFDRRPSPIPYGRGRDEGLRDDRLEGRPRPGEKRLSSGRSKLDASYSMPSERRPSPEYVDPYRRSPVDKYRKAPRGRSMSPHRRLGPPPMERSQNIDRRRDGPPREEHFRSPPRARETMNHPNEMAPRRGRGSRGTGHNYRGGQPSQMGGSPPQRRPAPGRGGFGNQMRRPYGGRK</sequence>